<evidence type="ECO:0000256" key="2">
    <source>
        <dbReference type="SAM" id="MobiDB-lite"/>
    </source>
</evidence>
<feature type="compositionally biased region" description="Low complexity" evidence="2">
    <location>
        <begin position="272"/>
        <end position="289"/>
    </location>
</feature>
<comment type="similarity">
    <text evidence="1">Belongs to the arrestin family. PalF/RIM8 subfamily.</text>
</comment>
<feature type="compositionally biased region" description="Basic and acidic residues" evidence="2">
    <location>
        <begin position="221"/>
        <end position="234"/>
    </location>
</feature>
<reference evidence="4" key="1">
    <citation type="submission" date="2019-07" db="EMBL/GenBank/DDBJ databases">
        <title>Hyphodiscus hymeniophilus genome sequencing and assembly.</title>
        <authorList>
            <person name="Kramer G."/>
            <person name="Nodwell J."/>
        </authorList>
    </citation>
    <scope>NUCLEOTIDE SEQUENCE</scope>
    <source>
        <strain evidence="4">ATCC 34498</strain>
    </source>
</reference>
<dbReference type="PANTHER" id="PTHR11188">
    <property type="entry name" value="ARRESTIN DOMAIN CONTAINING PROTEIN"/>
    <property type="match status" value="1"/>
</dbReference>
<dbReference type="InterPro" id="IPR014756">
    <property type="entry name" value="Ig_E-set"/>
</dbReference>
<dbReference type="PANTHER" id="PTHR11188:SF161">
    <property type="entry name" value="PH-RESPONSE REGULATOR PROTEIN PALF_RIM8"/>
    <property type="match status" value="1"/>
</dbReference>
<feature type="domain" description="Arrestin C-terminal-like" evidence="3">
    <location>
        <begin position="314"/>
        <end position="476"/>
    </location>
</feature>
<evidence type="ECO:0000256" key="1">
    <source>
        <dbReference type="ARBA" id="ARBA00037950"/>
    </source>
</evidence>
<evidence type="ECO:0000313" key="5">
    <source>
        <dbReference type="Proteomes" id="UP000785200"/>
    </source>
</evidence>
<sequence length="801" mass="86481">MCAHATPDTASSSPFAATRRSLLSRLTNPLKSRTRNLTDFYIRPDEAHRQYSPGDVVKGAVILTVGKPIRITHLTVCLHGFVRVFKNPNGVKEPLPIEADLTVSSSPKKSQYIGNGHASLFRDEQTLCGEGRLEPGVYEFNFELEFPTRGLPTSIDFERGTISYMITSTITRPTSIAATSSCDQKISLVETVDIGPMKPPRPRTISLEPISRRSRMRKTVKTKEGSPVDAKDTDSGSPKLPGSSLPDESASQRGSVDHNTDPQTPTQSDVHSITSAATSAESTTSGSTSFRLGPVLSSTRSTRDTQLGRKSSLPDKTITATIELLKSGCLAGDNLPLKISIKHTKAIKSMHGIIITLYRQGRIDSAPPSSLFTDIKGKGVERLKHEEYYPKSKTGLGGLSLSSAGSSNLFRKDLAQTFAPLLVDPTTLTAVVTASVRVPEDVFPTIKGVPGEMISFKYHLEVVVDLGGKLAGQQRHLPRVGAITLPSNYGTSGTSVNANMLAAWGGSIVNTDHIRREKSVVACLFEVVIGSTDSARRRGRGNSTARRQMNGWPEEPTTPLSTDDPIYGEASIPGPEHDGAGQQQYDQTFEGHHPGHYGTEGYGYEDYDWYSDEYPGTYAQMPVPPPEVHDEGLTEKERARLAEERLLPSQPPEDTQDPSSSSTAVPPLAPSAPPNEREDDLYTTGDATPHAVPEHFQSLNEAAYAEPHAPSAPAFEDLAPGATLNPAEDKQELERQRLLAETSAPSELIHDEDGNAGEGSSGTQQEPSAPILGEEDYGGHHAHPSMAGPSSMGETLPRYER</sequence>
<dbReference type="SUPFAM" id="SSF81296">
    <property type="entry name" value="E set domains"/>
    <property type="match status" value="1"/>
</dbReference>
<protein>
    <submittedName>
        <fullName evidence="4">PH-response regulator palF RIM8</fullName>
    </submittedName>
</protein>
<organism evidence="4 5">
    <name type="scientific">Hyphodiscus hymeniophilus</name>
    <dbReference type="NCBI Taxonomy" id="353542"/>
    <lineage>
        <taxon>Eukaryota</taxon>
        <taxon>Fungi</taxon>
        <taxon>Dikarya</taxon>
        <taxon>Ascomycota</taxon>
        <taxon>Pezizomycotina</taxon>
        <taxon>Leotiomycetes</taxon>
        <taxon>Helotiales</taxon>
        <taxon>Hyphodiscaceae</taxon>
        <taxon>Hyphodiscus</taxon>
    </lineage>
</organism>
<feature type="compositionally biased region" description="Basic and acidic residues" evidence="2">
    <location>
        <begin position="727"/>
        <end position="738"/>
    </location>
</feature>
<evidence type="ECO:0000259" key="3">
    <source>
        <dbReference type="SMART" id="SM01017"/>
    </source>
</evidence>
<dbReference type="InterPro" id="IPR050357">
    <property type="entry name" value="Arrestin_domain-protein"/>
</dbReference>
<gene>
    <name evidence="4" type="ORF">D0Z07_2348</name>
</gene>
<dbReference type="GO" id="GO:0005829">
    <property type="term" value="C:cytosol"/>
    <property type="evidence" value="ECO:0007669"/>
    <property type="project" value="TreeGrafter"/>
</dbReference>
<dbReference type="GO" id="GO:0005886">
    <property type="term" value="C:plasma membrane"/>
    <property type="evidence" value="ECO:0007669"/>
    <property type="project" value="TreeGrafter"/>
</dbReference>
<dbReference type="InterPro" id="IPR014752">
    <property type="entry name" value="Arrestin-like_C"/>
</dbReference>
<dbReference type="InterPro" id="IPR011022">
    <property type="entry name" value="Arrestin_C-like"/>
</dbReference>
<dbReference type="InterPro" id="IPR011021">
    <property type="entry name" value="Arrestin-like_N"/>
</dbReference>
<dbReference type="GO" id="GO:0030674">
    <property type="term" value="F:protein-macromolecule adaptor activity"/>
    <property type="evidence" value="ECO:0007669"/>
    <property type="project" value="TreeGrafter"/>
</dbReference>
<keyword evidence="5" id="KW-1185">Reference proteome</keyword>
<comment type="caution">
    <text evidence="4">The sequence shown here is derived from an EMBL/GenBank/DDBJ whole genome shotgun (WGS) entry which is preliminary data.</text>
</comment>
<dbReference type="Proteomes" id="UP000785200">
    <property type="component" value="Unassembled WGS sequence"/>
</dbReference>
<proteinExistence type="inferred from homology"/>
<dbReference type="SMART" id="SM01017">
    <property type="entry name" value="Arrestin_C"/>
    <property type="match status" value="1"/>
</dbReference>
<feature type="compositionally biased region" description="Polar residues" evidence="2">
    <location>
        <begin position="261"/>
        <end position="271"/>
    </location>
</feature>
<dbReference type="GO" id="GO:0031625">
    <property type="term" value="F:ubiquitin protein ligase binding"/>
    <property type="evidence" value="ECO:0007669"/>
    <property type="project" value="TreeGrafter"/>
</dbReference>
<feature type="region of interest" description="Disordered" evidence="2">
    <location>
        <begin position="645"/>
        <end position="801"/>
    </location>
</feature>
<name>A0A9P6VMV9_9HELO</name>
<dbReference type="GO" id="GO:0070086">
    <property type="term" value="P:ubiquitin-dependent endocytosis"/>
    <property type="evidence" value="ECO:0007669"/>
    <property type="project" value="TreeGrafter"/>
</dbReference>
<dbReference type="EMBL" id="VNKQ01000005">
    <property type="protein sequence ID" value="KAG0650619.1"/>
    <property type="molecule type" value="Genomic_DNA"/>
</dbReference>
<dbReference type="Pfam" id="PF00339">
    <property type="entry name" value="Arrestin_N"/>
    <property type="match status" value="1"/>
</dbReference>
<feature type="compositionally biased region" description="Low complexity" evidence="2">
    <location>
        <begin position="235"/>
        <end position="246"/>
    </location>
</feature>
<accession>A0A9P6VMV9</accession>
<dbReference type="AlphaFoldDB" id="A0A9P6VMV9"/>
<feature type="region of interest" description="Disordered" evidence="2">
    <location>
        <begin position="193"/>
        <end position="312"/>
    </location>
</feature>
<evidence type="ECO:0000313" key="4">
    <source>
        <dbReference type="EMBL" id="KAG0650619.1"/>
    </source>
</evidence>
<dbReference type="OrthoDB" id="7785529at2759"/>
<dbReference type="Pfam" id="PF02752">
    <property type="entry name" value="Arrestin_C"/>
    <property type="match status" value="1"/>
</dbReference>
<dbReference type="Gene3D" id="2.60.40.640">
    <property type="match status" value="1"/>
</dbReference>
<feature type="region of interest" description="Disordered" evidence="2">
    <location>
        <begin position="534"/>
        <end position="599"/>
    </location>
</feature>